<sequence>MLPAPPLLEGIVRVRQRLPLWAGYATAVVVLGALCGRQLAAHAAAADPHGFTMTGAVADLVPGRPAALRVTVTNPNAQPLRLTRVAAAAGAAGRSCPGSLLAVSVFDGTPQTVVAGRAQGSVTLTVTLAAAAPDACRRVSFPLTYTGSAEQWH</sequence>
<keyword evidence="2" id="KW-1185">Reference proteome</keyword>
<dbReference type="RefSeq" id="WP_156089515.1">
    <property type="nucleotide sequence ID" value="NZ_CP073767.1"/>
</dbReference>
<accession>A0A9Q9IPM0</accession>
<evidence type="ECO:0000313" key="2">
    <source>
        <dbReference type="Proteomes" id="UP001058003"/>
    </source>
</evidence>
<reference evidence="1" key="1">
    <citation type="submission" date="2021-04" db="EMBL/GenBank/DDBJ databases">
        <title>Dactylosporangium aurantiacum NRRL B-8018 full assembly.</title>
        <authorList>
            <person name="Hartkoorn R.C."/>
            <person name="Beaudoing E."/>
            <person name="Hot D."/>
        </authorList>
    </citation>
    <scope>NUCLEOTIDE SEQUENCE</scope>
    <source>
        <strain evidence="1">NRRL B-8018</strain>
    </source>
</reference>
<dbReference type="Proteomes" id="UP001058003">
    <property type="component" value="Chromosome"/>
</dbReference>
<evidence type="ECO:0000313" key="1">
    <source>
        <dbReference type="EMBL" id="UWZ57562.1"/>
    </source>
</evidence>
<dbReference type="AlphaFoldDB" id="A0A9Q9IPM0"/>
<dbReference type="EMBL" id="CP073767">
    <property type="protein sequence ID" value="UWZ57562.1"/>
    <property type="molecule type" value="Genomic_DNA"/>
</dbReference>
<name>A0A9Q9IPM0_9ACTN</name>
<dbReference type="KEGG" id="daur:Daura_16210"/>
<organism evidence="1 2">
    <name type="scientific">Dactylosporangium aurantiacum</name>
    <dbReference type="NCBI Taxonomy" id="35754"/>
    <lineage>
        <taxon>Bacteria</taxon>
        <taxon>Bacillati</taxon>
        <taxon>Actinomycetota</taxon>
        <taxon>Actinomycetes</taxon>
        <taxon>Micromonosporales</taxon>
        <taxon>Micromonosporaceae</taxon>
        <taxon>Dactylosporangium</taxon>
    </lineage>
</organism>
<proteinExistence type="predicted"/>
<protein>
    <submittedName>
        <fullName evidence="1">Uncharacterized protein</fullName>
    </submittedName>
</protein>
<dbReference type="OrthoDB" id="4864610at2"/>
<gene>
    <name evidence="1" type="ORF">Daura_16210</name>
</gene>